<dbReference type="InterPro" id="IPR053924">
    <property type="entry name" value="RecX_HTH_2nd"/>
</dbReference>
<dbReference type="RefSeq" id="WP_062075817.1">
    <property type="nucleotide sequence ID" value="NZ_BBRC01000013.1"/>
</dbReference>
<accession>A0A7Y9ZBH8</accession>
<evidence type="ECO:0000313" key="9">
    <source>
        <dbReference type="EMBL" id="NYI41795.1"/>
    </source>
</evidence>
<dbReference type="InterPro" id="IPR036388">
    <property type="entry name" value="WH-like_DNA-bd_sf"/>
</dbReference>
<dbReference type="EMBL" id="JACBZO010000001">
    <property type="protein sequence ID" value="NYI41795.1"/>
    <property type="molecule type" value="Genomic_DNA"/>
</dbReference>
<sequence length="172" mass="18833">MTTRARQESSTTDPAERARALALAMLDRAQRSSADLRARLIAKDVDPAVADAIVARYIEVGLLDDKSLAAMIARTRQAERGQAPRVIAAELRRKGFAETDIESALEHITLDVQLESARTLAESKWGRMSGLNSEAKVRRLSAFLGRKGYPASMVFGVVRDLIRADSEVAEPL</sequence>
<dbReference type="Pfam" id="PF21981">
    <property type="entry name" value="RecX_HTH3"/>
    <property type="match status" value="1"/>
</dbReference>
<name>A0A7Y9ZBH8_9MICO</name>
<comment type="similarity">
    <text evidence="2 5">Belongs to the RecX family.</text>
</comment>
<feature type="domain" description="RecX first three-helical" evidence="8">
    <location>
        <begin position="18"/>
        <end position="56"/>
    </location>
</feature>
<dbReference type="PANTHER" id="PTHR33602:SF1">
    <property type="entry name" value="REGULATORY PROTEIN RECX FAMILY PROTEIN"/>
    <property type="match status" value="1"/>
</dbReference>
<evidence type="ECO:0000256" key="4">
    <source>
        <dbReference type="ARBA" id="ARBA00022490"/>
    </source>
</evidence>
<keyword evidence="10" id="KW-1185">Reference proteome</keyword>
<feature type="domain" description="RecX third three-helical" evidence="7">
    <location>
        <begin position="111"/>
        <end position="157"/>
    </location>
</feature>
<dbReference type="PANTHER" id="PTHR33602">
    <property type="entry name" value="REGULATORY PROTEIN RECX FAMILY PROTEIN"/>
    <property type="match status" value="1"/>
</dbReference>
<evidence type="ECO:0000256" key="5">
    <source>
        <dbReference type="HAMAP-Rule" id="MF_01114"/>
    </source>
</evidence>
<comment type="caution">
    <text evidence="9">The sequence shown here is derived from an EMBL/GenBank/DDBJ whole genome shotgun (WGS) entry which is preliminary data.</text>
</comment>
<dbReference type="HAMAP" id="MF_01114">
    <property type="entry name" value="RecX"/>
    <property type="match status" value="1"/>
</dbReference>
<evidence type="ECO:0000313" key="10">
    <source>
        <dbReference type="Proteomes" id="UP000547973"/>
    </source>
</evidence>
<dbReference type="InterPro" id="IPR053925">
    <property type="entry name" value="RecX_HTH_3rd"/>
</dbReference>
<dbReference type="Proteomes" id="UP000547973">
    <property type="component" value="Unassembled WGS sequence"/>
</dbReference>
<evidence type="ECO:0000256" key="1">
    <source>
        <dbReference type="ARBA" id="ARBA00004496"/>
    </source>
</evidence>
<reference evidence="9 10" key="1">
    <citation type="submission" date="2020-07" db="EMBL/GenBank/DDBJ databases">
        <title>Sequencing the genomes of 1000 actinobacteria strains.</title>
        <authorList>
            <person name="Klenk H.-P."/>
        </authorList>
    </citation>
    <scope>NUCLEOTIDE SEQUENCE [LARGE SCALE GENOMIC DNA]</scope>
    <source>
        <strain evidence="9 10">DSM 19970</strain>
    </source>
</reference>
<dbReference type="InterPro" id="IPR003783">
    <property type="entry name" value="Regulatory_RecX"/>
</dbReference>
<dbReference type="OrthoDB" id="5244465at2"/>
<organism evidence="9 10">
    <name type="scientific">Demequina lutea</name>
    <dbReference type="NCBI Taxonomy" id="431489"/>
    <lineage>
        <taxon>Bacteria</taxon>
        <taxon>Bacillati</taxon>
        <taxon>Actinomycetota</taxon>
        <taxon>Actinomycetes</taxon>
        <taxon>Micrococcales</taxon>
        <taxon>Demequinaceae</taxon>
        <taxon>Demequina</taxon>
    </lineage>
</organism>
<dbReference type="Gene3D" id="1.10.10.10">
    <property type="entry name" value="Winged helix-like DNA-binding domain superfamily/Winged helix DNA-binding domain"/>
    <property type="match status" value="2"/>
</dbReference>
<dbReference type="GO" id="GO:0006282">
    <property type="term" value="P:regulation of DNA repair"/>
    <property type="evidence" value="ECO:0007669"/>
    <property type="project" value="UniProtKB-UniRule"/>
</dbReference>
<dbReference type="Pfam" id="PF21982">
    <property type="entry name" value="RecX_HTH1"/>
    <property type="match status" value="1"/>
</dbReference>
<feature type="domain" description="RecX second three-helical" evidence="6">
    <location>
        <begin position="64"/>
        <end position="105"/>
    </location>
</feature>
<proteinExistence type="inferred from homology"/>
<dbReference type="GO" id="GO:0005737">
    <property type="term" value="C:cytoplasm"/>
    <property type="evidence" value="ECO:0007669"/>
    <property type="project" value="UniProtKB-SubCell"/>
</dbReference>
<evidence type="ECO:0000256" key="2">
    <source>
        <dbReference type="ARBA" id="ARBA00009695"/>
    </source>
</evidence>
<protein>
    <recommendedName>
        <fullName evidence="3 5">Regulatory protein RecX</fullName>
    </recommendedName>
</protein>
<dbReference type="InterPro" id="IPR053926">
    <property type="entry name" value="RecX_HTH_1st"/>
</dbReference>
<dbReference type="AlphaFoldDB" id="A0A7Y9ZBH8"/>
<evidence type="ECO:0000256" key="3">
    <source>
        <dbReference type="ARBA" id="ARBA00018111"/>
    </source>
</evidence>
<comment type="subcellular location">
    <subcellularLocation>
        <location evidence="1 5">Cytoplasm</location>
    </subcellularLocation>
</comment>
<evidence type="ECO:0000259" key="8">
    <source>
        <dbReference type="Pfam" id="PF21982"/>
    </source>
</evidence>
<dbReference type="Pfam" id="PF02631">
    <property type="entry name" value="RecX_HTH2"/>
    <property type="match status" value="1"/>
</dbReference>
<gene>
    <name evidence="5" type="primary">recX</name>
    <name evidence="9" type="ORF">BKA03_001914</name>
</gene>
<comment type="function">
    <text evidence="5">Modulates RecA activity.</text>
</comment>
<keyword evidence="4 5" id="KW-0963">Cytoplasm</keyword>
<evidence type="ECO:0000259" key="6">
    <source>
        <dbReference type="Pfam" id="PF02631"/>
    </source>
</evidence>
<evidence type="ECO:0000259" key="7">
    <source>
        <dbReference type="Pfam" id="PF21981"/>
    </source>
</evidence>